<dbReference type="InterPro" id="IPR029058">
    <property type="entry name" value="AB_hydrolase_fold"/>
</dbReference>
<feature type="compositionally biased region" description="Polar residues" evidence="2">
    <location>
        <begin position="300"/>
        <end position="310"/>
    </location>
</feature>
<organism evidence="4 5">
    <name type="scientific">Ascobolus immersus RN42</name>
    <dbReference type="NCBI Taxonomy" id="1160509"/>
    <lineage>
        <taxon>Eukaryota</taxon>
        <taxon>Fungi</taxon>
        <taxon>Dikarya</taxon>
        <taxon>Ascomycota</taxon>
        <taxon>Pezizomycotina</taxon>
        <taxon>Pezizomycetes</taxon>
        <taxon>Pezizales</taxon>
        <taxon>Ascobolaceae</taxon>
        <taxon>Ascobolus</taxon>
    </lineage>
</organism>
<feature type="region of interest" description="Disordered" evidence="2">
    <location>
        <begin position="300"/>
        <end position="352"/>
    </location>
</feature>
<feature type="compositionally biased region" description="Basic and acidic residues" evidence="2">
    <location>
        <begin position="624"/>
        <end position="635"/>
    </location>
</feature>
<dbReference type="Proteomes" id="UP000275078">
    <property type="component" value="Unassembled WGS sequence"/>
</dbReference>
<evidence type="ECO:0000313" key="5">
    <source>
        <dbReference type="Proteomes" id="UP000275078"/>
    </source>
</evidence>
<feature type="domain" description="Alpha/beta hydrolase fold-3" evidence="3">
    <location>
        <begin position="153"/>
        <end position="272"/>
    </location>
</feature>
<reference evidence="4 5" key="1">
    <citation type="journal article" date="2018" name="Nat. Ecol. Evol.">
        <title>Pezizomycetes genomes reveal the molecular basis of ectomycorrhizal truffle lifestyle.</title>
        <authorList>
            <person name="Murat C."/>
            <person name="Payen T."/>
            <person name="Noel B."/>
            <person name="Kuo A."/>
            <person name="Morin E."/>
            <person name="Chen J."/>
            <person name="Kohler A."/>
            <person name="Krizsan K."/>
            <person name="Balestrini R."/>
            <person name="Da Silva C."/>
            <person name="Montanini B."/>
            <person name="Hainaut M."/>
            <person name="Levati E."/>
            <person name="Barry K.W."/>
            <person name="Belfiori B."/>
            <person name="Cichocki N."/>
            <person name="Clum A."/>
            <person name="Dockter R.B."/>
            <person name="Fauchery L."/>
            <person name="Guy J."/>
            <person name="Iotti M."/>
            <person name="Le Tacon F."/>
            <person name="Lindquist E.A."/>
            <person name="Lipzen A."/>
            <person name="Malagnac F."/>
            <person name="Mello A."/>
            <person name="Molinier V."/>
            <person name="Miyauchi S."/>
            <person name="Poulain J."/>
            <person name="Riccioni C."/>
            <person name="Rubini A."/>
            <person name="Sitrit Y."/>
            <person name="Splivallo R."/>
            <person name="Traeger S."/>
            <person name="Wang M."/>
            <person name="Zifcakova L."/>
            <person name="Wipf D."/>
            <person name="Zambonelli A."/>
            <person name="Paolocci F."/>
            <person name="Nowrousian M."/>
            <person name="Ottonello S."/>
            <person name="Baldrian P."/>
            <person name="Spatafora J.W."/>
            <person name="Henrissat B."/>
            <person name="Nagy L.G."/>
            <person name="Aury J.M."/>
            <person name="Wincker P."/>
            <person name="Grigoriev I.V."/>
            <person name="Bonfante P."/>
            <person name="Martin F.M."/>
        </authorList>
    </citation>
    <scope>NUCLEOTIDE SEQUENCE [LARGE SCALE GENOMIC DNA]</scope>
    <source>
        <strain evidence="4 5">RN42</strain>
    </source>
</reference>
<dbReference type="SUPFAM" id="SSF53474">
    <property type="entry name" value="alpha/beta-Hydrolases"/>
    <property type="match status" value="1"/>
</dbReference>
<dbReference type="GO" id="GO:0016787">
    <property type="term" value="F:hydrolase activity"/>
    <property type="evidence" value="ECO:0007669"/>
    <property type="project" value="UniProtKB-KW"/>
</dbReference>
<dbReference type="STRING" id="1160509.A0A3N4IF75"/>
<dbReference type="OrthoDB" id="2336090at2759"/>
<dbReference type="PANTHER" id="PTHR48081:SF19">
    <property type="entry name" value="AB HYDROLASE SUPERFAMILY PROTEIN C4A8.06C"/>
    <property type="match status" value="1"/>
</dbReference>
<feature type="region of interest" description="Disordered" evidence="2">
    <location>
        <begin position="623"/>
        <end position="694"/>
    </location>
</feature>
<dbReference type="Pfam" id="PF07859">
    <property type="entry name" value="Abhydrolase_3"/>
    <property type="match status" value="1"/>
</dbReference>
<feature type="compositionally biased region" description="Basic and acidic residues" evidence="2">
    <location>
        <begin position="669"/>
        <end position="686"/>
    </location>
</feature>
<feature type="compositionally biased region" description="Basic and acidic residues" evidence="2">
    <location>
        <begin position="311"/>
        <end position="327"/>
    </location>
</feature>
<name>A0A3N4IF75_ASCIM</name>
<dbReference type="Gene3D" id="3.40.50.1820">
    <property type="entry name" value="alpha/beta hydrolase"/>
    <property type="match status" value="1"/>
</dbReference>
<dbReference type="AlphaFoldDB" id="A0A3N4IF75"/>
<protein>
    <submittedName>
        <fullName evidence="4">Alpha/beta-hydrolase</fullName>
    </submittedName>
</protein>
<accession>A0A3N4IF75</accession>
<keyword evidence="1 4" id="KW-0378">Hydrolase</keyword>
<sequence>MNALSLASIVTTGSSLISTTVHHLWNRKAVKGTPHADLTYHQGVNLLRDFLDLCTDHIVEDLQALTSKDIPVPPNIHLERIKITKNFLDEAAEQLIEQLGEDGIEQVGGREWWQWRDKSEKGEEVDYLKAEWVETKRHKEEKKLNPEQAETIVLYIHGGAFYFGSAETMRFQVQTWAKKINARILTPSYRLAPQYPFPCALQDALAAYLYILSAHPASRVLVLGDSAGGNLCLSLLVTLRDRGIPLPAGGILLSPWVDLAHSFPSILEENDRDYIPKHGFRHKPSVAWPPPAVEDLQNLANKSNAGSPSKQHVDTEQGEKGYTERPASEGSTPTETVPAAPPATQPPSDHITFEIDGKKVTVKDQIHMYTVNSLIAHPLVSPVNQGSLGGLCPLLITSGGAEVLRDEHTYIAHKATHPKKYPPNPLYMNDRQKEALDRWPPTKVKFQVFDHCCHVVTALNYTRPAKYMNRSIGTFGKWAIEYAKKQQSIDYKSDDSIKSTPSDNSSLHIVTSPAAQVNPEATAKEIEDAKLYEEPIGTVKKVSTDIGQFENHMIRERVDSKGRVYRLRPASTYPCLHIPPSEIGVVKPGPLQIWLEGQNVEDAKYGALRKKMQDKQLQALLRNNQEENLKERGERPPPSALYRRRYKDEIKPTPSRESGLPASLWARWAQKEPKNGDDQEEGKNDEFLPVSSKL</sequence>
<proteinExistence type="predicted"/>
<gene>
    <name evidence="4" type="ORF">BJ508DRAFT_27044</name>
</gene>
<dbReference type="InterPro" id="IPR050300">
    <property type="entry name" value="GDXG_lipolytic_enzyme"/>
</dbReference>
<evidence type="ECO:0000256" key="2">
    <source>
        <dbReference type="SAM" id="MobiDB-lite"/>
    </source>
</evidence>
<evidence type="ECO:0000313" key="4">
    <source>
        <dbReference type="EMBL" id="RPA84802.1"/>
    </source>
</evidence>
<keyword evidence="5" id="KW-1185">Reference proteome</keyword>
<dbReference type="InterPro" id="IPR013094">
    <property type="entry name" value="AB_hydrolase_3"/>
</dbReference>
<dbReference type="PANTHER" id="PTHR48081">
    <property type="entry name" value="AB HYDROLASE SUPERFAMILY PROTEIN C4A8.06C"/>
    <property type="match status" value="1"/>
</dbReference>
<evidence type="ECO:0000256" key="1">
    <source>
        <dbReference type="ARBA" id="ARBA00022801"/>
    </source>
</evidence>
<evidence type="ECO:0000259" key="3">
    <source>
        <dbReference type="Pfam" id="PF07859"/>
    </source>
</evidence>
<dbReference type="EMBL" id="ML119657">
    <property type="protein sequence ID" value="RPA84802.1"/>
    <property type="molecule type" value="Genomic_DNA"/>
</dbReference>